<keyword evidence="6" id="KW-1185">Reference proteome</keyword>
<evidence type="ECO:0000313" key="6">
    <source>
        <dbReference type="Proteomes" id="UP000715965"/>
    </source>
</evidence>
<organism evidence="5 6">
    <name type="scientific">Ramlibacter aquaticus</name>
    <dbReference type="NCBI Taxonomy" id="2780094"/>
    <lineage>
        <taxon>Bacteria</taxon>
        <taxon>Pseudomonadati</taxon>
        <taxon>Pseudomonadota</taxon>
        <taxon>Betaproteobacteria</taxon>
        <taxon>Burkholderiales</taxon>
        <taxon>Comamonadaceae</taxon>
        <taxon>Ramlibacter</taxon>
    </lineage>
</organism>
<dbReference type="PANTHER" id="PTHR35603:SF2">
    <property type="entry name" value="OUTER MEMBRANE LIPOPROTEIN"/>
    <property type="match status" value="1"/>
</dbReference>
<evidence type="ECO:0000313" key="5">
    <source>
        <dbReference type="EMBL" id="MBE7942045.1"/>
    </source>
</evidence>
<evidence type="ECO:0000256" key="1">
    <source>
        <dbReference type="ARBA" id="ARBA00004370"/>
    </source>
</evidence>
<feature type="chain" id="PRO_5046619807" evidence="3">
    <location>
        <begin position="21"/>
        <end position="171"/>
    </location>
</feature>
<protein>
    <submittedName>
        <fullName evidence="5">Glycine zipper 2TM domain-containing protein</fullName>
    </submittedName>
</protein>
<dbReference type="PANTHER" id="PTHR35603">
    <property type="match status" value="1"/>
</dbReference>
<reference evidence="5 6" key="1">
    <citation type="submission" date="2020-10" db="EMBL/GenBank/DDBJ databases">
        <title>Draft genome of Ramlibacter aquaticus LMG 30558.</title>
        <authorList>
            <person name="Props R."/>
        </authorList>
    </citation>
    <scope>NUCLEOTIDE SEQUENCE [LARGE SCALE GENOMIC DNA]</scope>
    <source>
        <strain evidence="5 6">LMG 30558</strain>
    </source>
</reference>
<keyword evidence="3" id="KW-0732">Signal</keyword>
<feature type="domain" description="Glycine zipper 2TM" evidence="4">
    <location>
        <begin position="66"/>
        <end position="105"/>
    </location>
</feature>
<dbReference type="InterPro" id="IPR051407">
    <property type="entry name" value="Bact_OM_lipoprot/Surf_antigen"/>
</dbReference>
<comment type="subcellular location">
    <subcellularLocation>
        <location evidence="1">Membrane</location>
    </subcellularLocation>
</comment>
<evidence type="ECO:0000259" key="4">
    <source>
        <dbReference type="Pfam" id="PF05433"/>
    </source>
</evidence>
<keyword evidence="2" id="KW-0472">Membrane</keyword>
<dbReference type="Pfam" id="PF05433">
    <property type="entry name" value="Rick_17kDa_Anti"/>
    <property type="match status" value="1"/>
</dbReference>
<dbReference type="InterPro" id="IPR008816">
    <property type="entry name" value="Gly_zipper_2TM_dom"/>
</dbReference>
<name>A0ABR9SI67_9BURK</name>
<gene>
    <name evidence="5" type="ORF">IM725_15825</name>
</gene>
<accession>A0ABR9SI67</accession>
<proteinExistence type="predicted"/>
<dbReference type="EMBL" id="JADDOJ010000076">
    <property type="protein sequence ID" value="MBE7942045.1"/>
    <property type="molecule type" value="Genomic_DNA"/>
</dbReference>
<sequence>MQKKTLLIPALAVLALGAQAETYFDQARVRSAEPQYESVTVPRQQCSTQVVNQVQQVNSGGERNYGGAVLGGVAGALIGNQVGGGHGREAATALGAVVGAFTGDNLANQNRSGPQYVETPREVRTCQTVNEVQNRITGWRVNYEYKGVAGTTMMAQQPGPTIRVRVAVDPA</sequence>
<comment type="caution">
    <text evidence="5">The sequence shown here is derived from an EMBL/GenBank/DDBJ whole genome shotgun (WGS) entry which is preliminary data.</text>
</comment>
<dbReference type="Proteomes" id="UP000715965">
    <property type="component" value="Unassembled WGS sequence"/>
</dbReference>
<evidence type="ECO:0000256" key="3">
    <source>
        <dbReference type="SAM" id="SignalP"/>
    </source>
</evidence>
<dbReference type="RefSeq" id="WP_193781602.1">
    <property type="nucleotide sequence ID" value="NZ_JADDOJ010000076.1"/>
</dbReference>
<feature type="signal peptide" evidence="3">
    <location>
        <begin position="1"/>
        <end position="20"/>
    </location>
</feature>
<evidence type="ECO:0000256" key="2">
    <source>
        <dbReference type="ARBA" id="ARBA00023136"/>
    </source>
</evidence>